<keyword evidence="2" id="KW-1185">Reference proteome</keyword>
<dbReference type="InterPro" id="IPR029063">
    <property type="entry name" value="SAM-dependent_MTases_sf"/>
</dbReference>
<dbReference type="SUPFAM" id="SSF53335">
    <property type="entry name" value="S-adenosyl-L-methionine-dependent methyltransferases"/>
    <property type="match status" value="1"/>
</dbReference>
<comment type="caution">
    <text evidence="1">The sequence shown here is derived from an EMBL/GenBank/DDBJ whole genome shotgun (WGS) entry which is preliminary data.</text>
</comment>
<organism evidence="1 2">
    <name type="scientific">Photobacterium frigidiphilum</name>
    <dbReference type="NCBI Taxonomy" id="264736"/>
    <lineage>
        <taxon>Bacteria</taxon>
        <taxon>Pseudomonadati</taxon>
        <taxon>Pseudomonadota</taxon>
        <taxon>Gammaproteobacteria</taxon>
        <taxon>Vibrionales</taxon>
        <taxon>Vibrionaceae</taxon>
        <taxon>Photobacterium</taxon>
    </lineage>
</organism>
<protein>
    <submittedName>
        <fullName evidence="1">Uncharacterized protein</fullName>
    </submittedName>
</protein>
<sequence length="415" mass="46235">MSKYQELKPLLATKISSVDPTLEKLFNQSLRSQLALHLNTSTHSELASTLRTSLNDLTQALLNTPDSEHQAWVDLFGDASEALLAIYKDLALSESERHTSYINATGQVMSVDDAIHTLKDIYRVKAFIRGLQQAIMMRIGNNSTQQIHLVYPACGPLAPLLLPLLSYCAGKGITAEQLTITLIDIQPGAVKMLNRLVDDLAVRDYIKAILCMDVMDYQPDCSIDILVMEAFQHGLSHEGHMSFARHLSQFMAKDAVMLPEQVTIKAVLAKGQREYNDQWQQQPRCHSTLVNLLIQADRIELGNVFTLTLDKLRTMPVLPLGDGFEIIECEQIKIPAGVVDIAQRILLMTASVTVFGEEKIEQYDSGITHPRSDMSICIDFTPKVPEPDDLLVKSGDHIKFYYKLCGTPGFLPTLA</sequence>
<evidence type="ECO:0000313" key="2">
    <source>
        <dbReference type="Proteomes" id="UP000240987"/>
    </source>
</evidence>
<proteinExistence type="predicted"/>
<evidence type="ECO:0000313" key="1">
    <source>
        <dbReference type="EMBL" id="PSU47394.1"/>
    </source>
</evidence>
<dbReference type="OrthoDB" id="1157001at2"/>
<dbReference type="AlphaFoldDB" id="A0A2T3JER6"/>
<dbReference type="Gene3D" id="3.40.50.150">
    <property type="entry name" value="Vaccinia Virus protein VP39"/>
    <property type="match status" value="1"/>
</dbReference>
<reference evidence="1 2" key="1">
    <citation type="submission" date="2018-01" db="EMBL/GenBank/DDBJ databases">
        <title>Whole genome sequencing of Histamine producing bacteria.</title>
        <authorList>
            <person name="Butler K."/>
        </authorList>
    </citation>
    <scope>NUCLEOTIDE SEQUENCE [LARGE SCALE GENOMIC DNA]</scope>
    <source>
        <strain evidence="1 2">JCM 12947</strain>
    </source>
</reference>
<accession>A0A2T3JER6</accession>
<dbReference type="RefSeq" id="WP_107243539.1">
    <property type="nucleotide sequence ID" value="NZ_PYMJ01000015.1"/>
</dbReference>
<dbReference type="EMBL" id="PYMJ01000015">
    <property type="protein sequence ID" value="PSU47394.1"/>
    <property type="molecule type" value="Genomic_DNA"/>
</dbReference>
<name>A0A2T3JER6_9GAMM</name>
<gene>
    <name evidence="1" type="ORF">C9J12_15465</name>
</gene>
<dbReference type="Proteomes" id="UP000240987">
    <property type="component" value="Unassembled WGS sequence"/>
</dbReference>